<dbReference type="InterPro" id="IPR027939">
    <property type="entry name" value="NMT1/THI5"/>
</dbReference>
<evidence type="ECO:0000313" key="3">
    <source>
        <dbReference type="EMBL" id="TRA87346.1"/>
    </source>
</evidence>
<name>A0AA94VB83_RHIRH</name>
<dbReference type="Gene3D" id="3.40.190.10">
    <property type="entry name" value="Periplasmic binding protein-like II"/>
    <property type="match status" value="2"/>
</dbReference>
<gene>
    <name evidence="3" type="ORF">EXN24_18440</name>
</gene>
<dbReference type="RefSeq" id="WP_142851387.1">
    <property type="nucleotide sequence ID" value="NZ_SGOB01000004.1"/>
</dbReference>
<feature type="domain" description="SsuA/THI5-like" evidence="2">
    <location>
        <begin position="43"/>
        <end position="254"/>
    </location>
</feature>
<proteinExistence type="predicted"/>
<dbReference type="EMBL" id="SGOB01000004">
    <property type="protein sequence ID" value="TRA87346.1"/>
    <property type="molecule type" value="Genomic_DNA"/>
</dbReference>
<feature type="chain" id="PRO_5041700051" evidence="1">
    <location>
        <begin position="29"/>
        <end position="329"/>
    </location>
</feature>
<accession>A0AA94VB83</accession>
<dbReference type="AlphaFoldDB" id="A0AA94VB83"/>
<evidence type="ECO:0000313" key="4">
    <source>
        <dbReference type="Proteomes" id="UP000320858"/>
    </source>
</evidence>
<evidence type="ECO:0000259" key="2">
    <source>
        <dbReference type="Pfam" id="PF09084"/>
    </source>
</evidence>
<dbReference type="PANTHER" id="PTHR31528:SF15">
    <property type="entry name" value="RIBOFLAVIN-BINDING PROTEIN RIBY"/>
    <property type="match status" value="1"/>
</dbReference>
<dbReference type="GO" id="GO:0009228">
    <property type="term" value="P:thiamine biosynthetic process"/>
    <property type="evidence" value="ECO:0007669"/>
    <property type="project" value="InterPro"/>
</dbReference>
<keyword evidence="1" id="KW-0732">Signal</keyword>
<evidence type="ECO:0000256" key="1">
    <source>
        <dbReference type="SAM" id="SignalP"/>
    </source>
</evidence>
<feature type="signal peptide" evidence="1">
    <location>
        <begin position="1"/>
        <end position="28"/>
    </location>
</feature>
<dbReference type="Pfam" id="PF09084">
    <property type="entry name" value="NMT1"/>
    <property type="match status" value="1"/>
</dbReference>
<protein>
    <submittedName>
        <fullName evidence="3">ABC transporter substrate-binding protein</fullName>
    </submittedName>
</protein>
<dbReference type="InterPro" id="IPR015168">
    <property type="entry name" value="SsuA/THI5"/>
</dbReference>
<comment type="caution">
    <text evidence="3">The sequence shown here is derived from an EMBL/GenBank/DDBJ whole genome shotgun (WGS) entry which is preliminary data.</text>
</comment>
<dbReference type="PANTHER" id="PTHR31528">
    <property type="entry name" value="4-AMINO-5-HYDROXYMETHYL-2-METHYLPYRIMIDINE PHOSPHATE SYNTHASE THI11-RELATED"/>
    <property type="match status" value="1"/>
</dbReference>
<dbReference type="SUPFAM" id="SSF53850">
    <property type="entry name" value="Periplasmic binding protein-like II"/>
    <property type="match status" value="1"/>
</dbReference>
<dbReference type="Proteomes" id="UP000320858">
    <property type="component" value="Unassembled WGS sequence"/>
</dbReference>
<organism evidence="3 4">
    <name type="scientific">Rhizobium rhizogenes</name>
    <name type="common">Agrobacterium rhizogenes</name>
    <dbReference type="NCBI Taxonomy" id="359"/>
    <lineage>
        <taxon>Bacteria</taxon>
        <taxon>Pseudomonadati</taxon>
        <taxon>Pseudomonadota</taxon>
        <taxon>Alphaproteobacteria</taxon>
        <taxon>Hyphomicrobiales</taxon>
        <taxon>Rhizobiaceae</taxon>
        <taxon>Rhizobium/Agrobacterium group</taxon>
        <taxon>Rhizobium</taxon>
    </lineage>
</organism>
<sequence>MFNTMKKTLAGGVLALTVGLAGVQSAAAEDKVTLRLNFLLSGVHTIFYYGAEKGFYKDAGIDLQIGEGQGSARTVQSVATGGDMFGIADGGSVIAGASKGAPVKSVLGLLNTSPYAMTFRADSGVNSIKDVEGKTVAASAGEASLALLPAIWKKNGVDSSRVNILNVDGPGKIIAIMQDRAAGILGGLENQVVVLNSKGLQQKVFSFAELGVNTQGLTIVTNTKLIDNNGDLVKRFVAASLKSIEAAKADPDAAVAAAVKEKPTGDPKLLKEQLEISLKLLPSPTAPSAPLGEMAVADWQQTLDLMKEYQDIKTDMPANAFFTNGLIAK</sequence>
<reference evidence="3 4" key="1">
    <citation type="journal article" date="2019" name="Appl. Microbiol. Biotechnol.">
        <title>Differential efficiency of wild type rhizogenic strains for rol gene transformation of plants.</title>
        <authorList>
            <person name="Desmet S."/>
            <person name="De Keyser E."/>
            <person name="Van Vaerenbergh J."/>
            <person name="Baeyen S."/>
            <person name="Van Huylenbroeck J."/>
            <person name="Geelen D."/>
            <person name="Dhooghe E."/>
        </authorList>
    </citation>
    <scope>NUCLEOTIDE SEQUENCE [LARGE SCALE GENOMIC DNA]</scope>
    <source>
        <strain evidence="3 4">B 4.1</strain>
    </source>
</reference>